<keyword evidence="3" id="KW-1185">Reference proteome</keyword>
<keyword evidence="1" id="KW-0812">Transmembrane</keyword>
<feature type="transmembrane region" description="Helical" evidence="1">
    <location>
        <begin position="6"/>
        <end position="24"/>
    </location>
</feature>
<dbReference type="InterPro" id="IPR045616">
    <property type="entry name" value="DUF6446"/>
</dbReference>
<dbReference type="Pfam" id="PF20044">
    <property type="entry name" value="DUF6446"/>
    <property type="match status" value="1"/>
</dbReference>
<dbReference type="AlphaFoldDB" id="A0A2R8ACZ0"/>
<dbReference type="RefSeq" id="WP_108782672.1">
    <property type="nucleotide sequence ID" value="NZ_OMKW01000003.1"/>
</dbReference>
<evidence type="ECO:0000313" key="3">
    <source>
        <dbReference type="Proteomes" id="UP000244932"/>
    </source>
</evidence>
<dbReference type="OrthoDB" id="7819947at2"/>
<evidence type="ECO:0008006" key="4">
    <source>
        <dbReference type="Google" id="ProtNLM"/>
    </source>
</evidence>
<organism evidence="2 3">
    <name type="scientific">Pontivivens insulae</name>
    <dbReference type="NCBI Taxonomy" id="1639689"/>
    <lineage>
        <taxon>Bacteria</taxon>
        <taxon>Pseudomonadati</taxon>
        <taxon>Pseudomonadota</taxon>
        <taxon>Alphaproteobacteria</taxon>
        <taxon>Rhodobacterales</taxon>
        <taxon>Paracoccaceae</taxon>
        <taxon>Pontivivens</taxon>
    </lineage>
</organism>
<protein>
    <recommendedName>
        <fullName evidence="4">Histidine kinase</fullName>
    </recommendedName>
</protein>
<evidence type="ECO:0000256" key="1">
    <source>
        <dbReference type="SAM" id="Phobius"/>
    </source>
</evidence>
<gene>
    <name evidence="2" type="ORF">POI8812_02266</name>
</gene>
<keyword evidence="1" id="KW-0472">Membrane</keyword>
<keyword evidence="1" id="KW-1133">Transmembrane helix</keyword>
<name>A0A2R8ACZ0_9RHOB</name>
<proteinExistence type="predicted"/>
<reference evidence="2 3" key="1">
    <citation type="submission" date="2018-03" db="EMBL/GenBank/DDBJ databases">
        <authorList>
            <person name="Keele B.F."/>
        </authorList>
    </citation>
    <scope>NUCLEOTIDE SEQUENCE [LARGE SCALE GENOMIC DNA]</scope>
    <source>
        <strain evidence="2 3">CeCT 8812</strain>
    </source>
</reference>
<sequence>MNGKLFMSLFVGFALIFGVALWYFQVYAFYEETEADSVMAGGVEIPVTDWRGIDADTSPNKLRACFTVDPADFTDLPPAPNPDPLVAPGWFDCFEAEQIASDLEAGLATAYLAGDETPEGAFEYEILRFIAVYPDGRAYLWRHYRES</sequence>
<evidence type="ECO:0000313" key="2">
    <source>
        <dbReference type="EMBL" id="SPF29940.1"/>
    </source>
</evidence>
<dbReference type="Proteomes" id="UP000244932">
    <property type="component" value="Unassembled WGS sequence"/>
</dbReference>
<accession>A0A2R8ACZ0</accession>
<dbReference type="EMBL" id="OMKW01000003">
    <property type="protein sequence ID" value="SPF29940.1"/>
    <property type="molecule type" value="Genomic_DNA"/>
</dbReference>